<dbReference type="PANTHER" id="PTHR28106:SF1">
    <property type="entry name" value="MITOCHONDRIAL ATPASE COMPLEX SUBUNIT ATP10"/>
    <property type="match status" value="1"/>
</dbReference>
<organism evidence="2 3">
    <name type="scientific">Hyphodiscus hymeniophilus</name>
    <dbReference type="NCBI Taxonomy" id="353542"/>
    <lineage>
        <taxon>Eukaryota</taxon>
        <taxon>Fungi</taxon>
        <taxon>Dikarya</taxon>
        <taxon>Ascomycota</taxon>
        <taxon>Pezizomycotina</taxon>
        <taxon>Leotiomycetes</taxon>
        <taxon>Helotiales</taxon>
        <taxon>Hyphodiscaceae</taxon>
        <taxon>Hyphodiscus</taxon>
    </lineage>
</organism>
<reference evidence="2" key="1">
    <citation type="submission" date="2019-07" db="EMBL/GenBank/DDBJ databases">
        <title>Hyphodiscus hymeniophilus genome sequencing and assembly.</title>
        <authorList>
            <person name="Kramer G."/>
            <person name="Nodwell J."/>
        </authorList>
    </citation>
    <scope>NUCLEOTIDE SEQUENCE</scope>
    <source>
        <strain evidence="2">ATCC 34498</strain>
    </source>
</reference>
<gene>
    <name evidence="2" type="ORF">D0Z07_3793</name>
</gene>
<dbReference type="GO" id="GO:0005743">
    <property type="term" value="C:mitochondrial inner membrane"/>
    <property type="evidence" value="ECO:0007669"/>
    <property type="project" value="TreeGrafter"/>
</dbReference>
<evidence type="ECO:0000313" key="3">
    <source>
        <dbReference type="Proteomes" id="UP000785200"/>
    </source>
</evidence>
<dbReference type="EMBL" id="VNKQ01000007">
    <property type="protein sequence ID" value="KAG0649940.1"/>
    <property type="molecule type" value="Genomic_DNA"/>
</dbReference>
<dbReference type="PANTHER" id="PTHR28106">
    <property type="entry name" value="MITOCHONDRIAL ATPASE COMPLEX SUBUNIT ATP10"/>
    <property type="match status" value="1"/>
</dbReference>
<dbReference type="Pfam" id="PF05176">
    <property type="entry name" value="ATP-synt_10"/>
    <property type="match status" value="1"/>
</dbReference>
<protein>
    <submittedName>
        <fullName evidence="2">ATPase complex subunit ATP10</fullName>
    </submittedName>
</protein>
<comment type="caution">
    <text evidence="2">The sequence shown here is derived from an EMBL/GenBank/DDBJ whole genome shotgun (WGS) entry which is preliminary data.</text>
</comment>
<keyword evidence="3" id="KW-1185">Reference proteome</keyword>
<dbReference type="Proteomes" id="UP000785200">
    <property type="component" value="Unassembled WGS sequence"/>
</dbReference>
<dbReference type="InterPro" id="IPR007849">
    <property type="entry name" value="ATP10"/>
</dbReference>
<feature type="compositionally biased region" description="Basic and acidic residues" evidence="1">
    <location>
        <begin position="328"/>
        <end position="341"/>
    </location>
</feature>
<sequence length="341" mass="38127">MILSRRPILPANLRLESAACLSCQWRSFSTSYRRLAEKDNPAAADSQDGPPPPPSALEGAPKAYGKTVEEFTPKPLNRPIGLPTPPRAGQNTGIDYRSWSQRRADFVDYEKHVARRKDLTHKISKPYFREWTNMRLHKGKSFLAPPRLFRSDKSLYFPNFHGQTLTKDKKLIDTTPVLAGKVSVVSIFSSAWAEGQAATFVSVQDNPELNQAVKSSGGAAQLVKINIEDNWLKAAIVRFFMGGLRKKLGFDNWGRYFLVVRGVTDDMRDSIGLLNSKVGYTYLLDEQCRIRWAGSGRAEAGEKESLVKGVRRLLEDKKQVAAPAQKVEPQKVEDQKAPVAV</sequence>
<evidence type="ECO:0000256" key="1">
    <source>
        <dbReference type="SAM" id="MobiDB-lite"/>
    </source>
</evidence>
<feature type="region of interest" description="Disordered" evidence="1">
    <location>
        <begin position="320"/>
        <end position="341"/>
    </location>
</feature>
<proteinExistence type="predicted"/>
<dbReference type="AlphaFoldDB" id="A0A9P6VL03"/>
<dbReference type="OrthoDB" id="17089at2759"/>
<name>A0A9P6VL03_9HELO</name>
<evidence type="ECO:0000313" key="2">
    <source>
        <dbReference type="EMBL" id="KAG0649940.1"/>
    </source>
</evidence>
<feature type="region of interest" description="Disordered" evidence="1">
    <location>
        <begin position="37"/>
        <end position="93"/>
    </location>
</feature>
<dbReference type="GO" id="GO:0033615">
    <property type="term" value="P:mitochondrial proton-transporting ATP synthase complex assembly"/>
    <property type="evidence" value="ECO:0007669"/>
    <property type="project" value="TreeGrafter"/>
</dbReference>
<accession>A0A9P6VL03</accession>